<dbReference type="SUPFAM" id="SSF53822">
    <property type="entry name" value="Periplasmic binding protein-like I"/>
    <property type="match status" value="1"/>
</dbReference>
<gene>
    <name evidence="4" type="ordered locus">TKWG_04545</name>
</gene>
<dbReference type="Proteomes" id="UP000005267">
    <property type="component" value="Chromosome"/>
</dbReference>
<name>I3U8V6_ADVKW</name>
<proteinExistence type="inferred from homology"/>
<evidence type="ECO:0000313" key="5">
    <source>
        <dbReference type="Proteomes" id="UP000005267"/>
    </source>
</evidence>
<reference evidence="4 5" key="1">
    <citation type="journal article" date="2011" name="J. Bacteriol.">
        <title>Whole-genome shotgun sequencing of the sulfur-oxidizing chemoautotroph Tetrathiobacter kashmirensis.</title>
        <authorList>
            <person name="Ghosh W."/>
            <person name="George A."/>
            <person name="Agarwal A."/>
            <person name="Raj P."/>
            <person name="Alam M."/>
            <person name="Pyne P."/>
            <person name="Das Gupta S.K."/>
        </authorList>
    </citation>
    <scope>NUCLEOTIDE SEQUENCE [LARGE SCALE GENOMIC DNA]</scope>
    <source>
        <strain evidence="4 5">WT001</strain>
    </source>
</reference>
<reference evidence="5" key="2">
    <citation type="journal article" date="2013" name="PLoS ONE">
        <title>Genome implosion elicits host-confinement in Alcaligenaceae: evidence from the comparative genomics of Tetrathiobacter kashmirensis, a pathogen in the making.</title>
        <authorList>
            <person name="Ghosh W."/>
            <person name="Alam M."/>
            <person name="Roy C."/>
            <person name="Pyne P."/>
            <person name="George A."/>
            <person name="Chakraborty R."/>
            <person name="Majumder S."/>
            <person name="Agarwal A."/>
            <person name="Chakraborty S."/>
            <person name="Majumdar S."/>
            <person name="Gupta S.K."/>
        </authorList>
    </citation>
    <scope>NUCLEOTIDE SEQUENCE [LARGE SCALE GENOMIC DNA]</scope>
    <source>
        <strain evidence="5">WT001</strain>
    </source>
</reference>
<dbReference type="Pfam" id="PF13458">
    <property type="entry name" value="Peripla_BP_6"/>
    <property type="match status" value="1"/>
</dbReference>
<evidence type="ECO:0000256" key="2">
    <source>
        <dbReference type="ARBA" id="ARBA00022729"/>
    </source>
</evidence>
<evidence type="ECO:0000259" key="3">
    <source>
        <dbReference type="Pfam" id="PF13458"/>
    </source>
</evidence>
<protein>
    <submittedName>
        <fullName evidence="4">Branched-chain amino acid transport system substrate-binding protein</fullName>
    </submittedName>
</protein>
<dbReference type="CDD" id="cd06334">
    <property type="entry name" value="PBP1_ABC_ligand_binding-like"/>
    <property type="match status" value="1"/>
</dbReference>
<sequence>MAPDRVFPDRRAARVGALVEYCERKIADMAVSALVVFGLLCWMYSTNKTYLDENPEERDMKLQMKQWIAALGVAGVLGTLPLQVQAADEQFIPLLTYRTGSFAPLGIPWADGKIDYLKLVNARDGGINGVKIAYEECETAYATDRGVECYERLKAAHGGASGFDSQSTGITFAVSDKAPRDKVSIETVGYGLSQSADGSVFEWNFPLLGTYWTAADVMIQDIAKKEGGEDKLKGKKIALVYHDSPYGKEPIPLLKARAEANGFELQLYPVTAPGVEQKSTWLQIRQKRPDYVLLWSAGIMTPTAIREAQSTGYARDKMYAIWWAGSEGDVKDLGQVAKGYNAITIHNTGEAKGKVYDDLKTHVFDKGEGSSKNTLGTIAYTRGLVISMLQVEAIRTAQEKYGKGKHMTSEQVRWGFENLNLTEARLKEIGFDQIIKPFKTSCANHVGEDWARIVQWDGSKFVPASDLYQADQKYVGPLVKAEAEKYAQSKKVTPRDCSKASS</sequence>
<evidence type="ECO:0000313" key="4">
    <source>
        <dbReference type="EMBL" id="AFK61444.1"/>
    </source>
</evidence>
<dbReference type="EMBL" id="CP003555">
    <property type="protein sequence ID" value="AFK61444.1"/>
    <property type="molecule type" value="Genomic_DNA"/>
</dbReference>
<dbReference type="InterPro" id="IPR028081">
    <property type="entry name" value="Leu-bd"/>
</dbReference>
<dbReference type="AlphaFoldDB" id="I3U8V6"/>
<organism evidence="4 5">
    <name type="scientific">Advenella kashmirensis (strain DSM 17095 / LMG 22695 / WT001)</name>
    <name type="common">Tetrathiobacter kashmirensis</name>
    <dbReference type="NCBI Taxonomy" id="1036672"/>
    <lineage>
        <taxon>Bacteria</taxon>
        <taxon>Pseudomonadati</taxon>
        <taxon>Pseudomonadota</taxon>
        <taxon>Betaproteobacteria</taxon>
        <taxon>Burkholderiales</taxon>
        <taxon>Alcaligenaceae</taxon>
    </lineage>
</organism>
<evidence type="ECO:0000256" key="1">
    <source>
        <dbReference type="ARBA" id="ARBA00010062"/>
    </source>
</evidence>
<feature type="domain" description="Leucine-binding protein" evidence="3">
    <location>
        <begin position="91"/>
        <end position="458"/>
    </location>
</feature>
<dbReference type="STRING" id="1036672.TKWG_04545"/>
<dbReference type="InterPro" id="IPR028082">
    <property type="entry name" value="Peripla_BP_I"/>
</dbReference>
<comment type="similarity">
    <text evidence="1">Belongs to the leucine-binding protein family.</text>
</comment>
<dbReference type="PANTHER" id="PTHR47235:SF1">
    <property type="entry name" value="BLR6548 PROTEIN"/>
    <property type="match status" value="1"/>
</dbReference>
<keyword evidence="2" id="KW-0732">Signal</keyword>
<dbReference type="KEGG" id="aka:TKWG_04545"/>
<accession>I3U8V6</accession>
<dbReference type="HOGENOM" id="CLU_050369_0_0_4"/>
<dbReference type="PANTHER" id="PTHR47235">
    <property type="entry name" value="BLR6548 PROTEIN"/>
    <property type="match status" value="1"/>
</dbReference>
<keyword evidence="5" id="KW-1185">Reference proteome</keyword>
<dbReference type="Gene3D" id="3.40.50.2300">
    <property type="match status" value="2"/>
</dbReference>